<dbReference type="EMBL" id="BMSA01000019">
    <property type="protein sequence ID" value="GGT72604.1"/>
    <property type="molecule type" value="Genomic_DNA"/>
</dbReference>
<proteinExistence type="predicted"/>
<name>A0A918LY51_9ACTN</name>
<sequence length="135" mass="14871">MDRHQLCEALSAAGVPAGLYEIADCPGSPGCPRPEDRLYLEKQAGEWVMGVQQRGMRTVLERFPDEDQACRSLYAELTDGGPPPSPLTPEETEELLHDSEGIQRRAREQLARALEAARQPPRGDAGQHARDDPGR</sequence>
<dbReference type="AlphaFoldDB" id="A0A918LY51"/>
<reference evidence="2" key="1">
    <citation type="journal article" date="2014" name="Int. J. Syst. Evol. Microbiol.">
        <title>Complete genome sequence of Corynebacterium casei LMG S-19264T (=DSM 44701T), isolated from a smear-ripened cheese.</title>
        <authorList>
            <consortium name="US DOE Joint Genome Institute (JGI-PGF)"/>
            <person name="Walter F."/>
            <person name="Albersmeier A."/>
            <person name="Kalinowski J."/>
            <person name="Ruckert C."/>
        </authorList>
    </citation>
    <scope>NUCLEOTIDE SEQUENCE</scope>
    <source>
        <strain evidence="2">JCM 4125</strain>
    </source>
</reference>
<evidence type="ECO:0000313" key="3">
    <source>
        <dbReference type="Proteomes" id="UP000646776"/>
    </source>
</evidence>
<feature type="compositionally biased region" description="Basic and acidic residues" evidence="1">
    <location>
        <begin position="94"/>
        <end position="110"/>
    </location>
</feature>
<protein>
    <submittedName>
        <fullName evidence="2">Uncharacterized protein</fullName>
    </submittedName>
</protein>
<organism evidence="2 3">
    <name type="scientific">Streptomyces phaeofaciens</name>
    <dbReference type="NCBI Taxonomy" id="68254"/>
    <lineage>
        <taxon>Bacteria</taxon>
        <taxon>Bacillati</taxon>
        <taxon>Actinomycetota</taxon>
        <taxon>Actinomycetes</taxon>
        <taxon>Kitasatosporales</taxon>
        <taxon>Streptomycetaceae</taxon>
        <taxon>Streptomyces</taxon>
    </lineage>
</organism>
<evidence type="ECO:0000313" key="2">
    <source>
        <dbReference type="EMBL" id="GGT72604.1"/>
    </source>
</evidence>
<dbReference type="Proteomes" id="UP000646776">
    <property type="component" value="Unassembled WGS sequence"/>
</dbReference>
<feature type="compositionally biased region" description="Basic and acidic residues" evidence="1">
    <location>
        <begin position="125"/>
        <end position="135"/>
    </location>
</feature>
<comment type="caution">
    <text evidence="2">The sequence shown here is derived from an EMBL/GenBank/DDBJ whole genome shotgun (WGS) entry which is preliminary data.</text>
</comment>
<dbReference type="RefSeq" id="WP_189714431.1">
    <property type="nucleotide sequence ID" value="NZ_BMSA01000019.1"/>
</dbReference>
<feature type="compositionally biased region" description="Low complexity" evidence="1">
    <location>
        <begin position="111"/>
        <end position="122"/>
    </location>
</feature>
<feature type="region of interest" description="Disordered" evidence="1">
    <location>
        <begin position="75"/>
        <end position="135"/>
    </location>
</feature>
<keyword evidence="3" id="KW-1185">Reference proteome</keyword>
<gene>
    <name evidence="2" type="ORF">GCM10010226_58270</name>
</gene>
<reference evidence="2" key="2">
    <citation type="submission" date="2020-09" db="EMBL/GenBank/DDBJ databases">
        <authorList>
            <person name="Sun Q."/>
            <person name="Ohkuma M."/>
        </authorList>
    </citation>
    <scope>NUCLEOTIDE SEQUENCE</scope>
    <source>
        <strain evidence="2">JCM 4125</strain>
    </source>
</reference>
<evidence type="ECO:0000256" key="1">
    <source>
        <dbReference type="SAM" id="MobiDB-lite"/>
    </source>
</evidence>
<accession>A0A918LY51</accession>